<dbReference type="Proteomes" id="UP000663882">
    <property type="component" value="Unassembled WGS sequence"/>
</dbReference>
<name>A0A815S4R8_9BILA</name>
<dbReference type="AlphaFoldDB" id="A0A815S4R8"/>
<protein>
    <submittedName>
        <fullName evidence="1">Uncharacterized protein</fullName>
    </submittedName>
</protein>
<comment type="caution">
    <text evidence="1">The sequence shown here is derived from an EMBL/GenBank/DDBJ whole genome shotgun (WGS) entry which is preliminary data.</text>
</comment>
<organism evidence="1 2">
    <name type="scientific">Rotaria sordida</name>
    <dbReference type="NCBI Taxonomy" id="392033"/>
    <lineage>
        <taxon>Eukaryota</taxon>
        <taxon>Metazoa</taxon>
        <taxon>Spiralia</taxon>
        <taxon>Gnathifera</taxon>
        <taxon>Rotifera</taxon>
        <taxon>Eurotatoria</taxon>
        <taxon>Bdelloidea</taxon>
        <taxon>Philodinida</taxon>
        <taxon>Philodinidae</taxon>
        <taxon>Rotaria</taxon>
    </lineage>
</organism>
<accession>A0A815S4R8</accession>
<reference evidence="1" key="1">
    <citation type="submission" date="2021-02" db="EMBL/GenBank/DDBJ databases">
        <authorList>
            <person name="Nowell W R."/>
        </authorList>
    </citation>
    <scope>NUCLEOTIDE SEQUENCE</scope>
</reference>
<dbReference type="EMBL" id="CAJNOO010008885">
    <property type="protein sequence ID" value="CAF1487004.1"/>
    <property type="molecule type" value="Genomic_DNA"/>
</dbReference>
<feature type="non-terminal residue" evidence="1">
    <location>
        <position position="29"/>
    </location>
</feature>
<proteinExistence type="predicted"/>
<sequence length="29" mass="3159">MVNILSLFRDKTTIVNVNVIGLVNGNGTR</sequence>
<gene>
    <name evidence="1" type="ORF">RFH988_LOCUS38242</name>
</gene>
<evidence type="ECO:0000313" key="1">
    <source>
        <dbReference type="EMBL" id="CAF1487004.1"/>
    </source>
</evidence>
<evidence type="ECO:0000313" key="2">
    <source>
        <dbReference type="Proteomes" id="UP000663882"/>
    </source>
</evidence>